<dbReference type="GO" id="GO:0007605">
    <property type="term" value="P:sensory perception of sound"/>
    <property type="evidence" value="ECO:0007669"/>
    <property type="project" value="EnsemblMetazoa"/>
</dbReference>
<evidence type="ECO:0000256" key="2">
    <source>
        <dbReference type="ARBA" id="ARBA00022737"/>
    </source>
</evidence>
<dbReference type="Gene3D" id="2.60.40.2660">
    <property type="match status" value="1"/>
</dbReference>
<feature type="domain" description="Death" evidence="6">
    <location>
        <begin position="325"/>
        <end position="407"/>
    </location>
</feature>
<feature type="region of interest" description="Disordered" evidence="5">
    <location>
        <begin position="1202"/>
        <end position="1224"/>
    </location>
</feature>
<evidence type="ECO:0000256" key="4">
    <source>
        <dbReference type="ARBA" id="ARBA00023136"/>
    </source>
</evidence>
<name>A0A0Q9X2Z4_DROWI</name>
<keyword evidence="4" id="KW-0472">Membrane</keyword>
<reference evidence="7 8" key="1">
    <citation type="journal article" date="2007" name="Nature">
        <title>Evolution of genes and genomes on the Drosophila phylogeny.</title>
        <authorList>
            <consortium name="Drosophila 12 Genomes Consortium"/>
            <person name="Clark A.G."/>
            <person name="Eisen M.B."/>
            <person name="Smith D.R."/>
            <person name="Bergman C.M."/>
            <person name="Oliver B."/>
            <person name="Markow T.A."/>
            <person name="Kaufman T.C."/>
            <person name="Kellis M."/>
            <person name="Gelbart W."/>
            <person name="Iyer V.N."/>
            <person name="Pollard D.A."/>
            <person name="Sackton T.B."/>
            <person name="Larracuente A.M."/>
            <person name="Singh N.D."/>
            <person name="Abad J.P."/>
            <person name="Abt D.N."/>
            <person name="Adryan B."/>
            <person name="Aguade M."/>
            <person name="Akashi H."/>
            <person name="Anderson W.W."/>
            <person name="Aquadro C.F."/>
            <person name="Ardell D.H."/>
            <person name="Arguello R."/>
            <person name="Artieri C.G."/>
            <person name="Barbash D.A."/>
            <person name="Barker D."/>
            <person name="Barsanti P."/>
            <person name="Batterham P."/>
            <person name="Batzoglou S."/>
            <person name="Begun D."/>
            <person name="Bhutkar A."/>
            <person name="Blanco E."/>
            <person name="Bosak S.A."/>
            <person name="Bradley R.K."/>
            <person name="Brand A.D."/>
            <person name="Brent M.R."/>
            <person name="Brooks A.N."/>
            <person name="Brown R.H."/>
            <person name="Butlin R.K."/>
            <person name="Caggese C."/>
            <person name="Calvi B.R."/>
            <person name="Bernardo de Carvalho A."/>
            <person name="Caspi A."/>
            <person name="Castrezana S."/>
            <person name="Celniker S.E."/>
            <person name="Chang J.L."/>
            <person name="Chapple C."/>
            <person name="Chatterji S."/>
            <person name="Chinwalla A."/>
            <person name="Civetta A."/>
            <person name="Clifton S.W."/>
            <person name="Comeron J.M."/>
            <person name="Costello J.C."/>
            <person name="Coyne J.A."/>
            <person name="Daub J."/>
            <person name="David R.G."/>
            <person name="Delcher A.L."/>
            <person name="Delehaunty K."/>
            <person name="Do C.B."/>
            <person name="Ebling H."/>
            <person name="Edwards K."/>
            <person name="Eickbush T."/>
            <person name="Evans J.D."/>
            <person name="Filipski A."/>
            <person name="Findeiss S."/>
            <person name="Freyhult E."/>
            <person name="Fulton L."/>
            <person name="Fulton R."/>
            <person name="Garcia A.C."/>
            <person name="Gardiner A."/>
            <person name="Garfield D.A."/>
            <person name="Garvin B.E."/>
            <person name="Gibson G."/>
            <person name="Gilbert D."/>
            <person name="Gnerre S."/>
            <person name="Godfrey J."/>
            <person name="Good R."/>
            <person name="Gotea V."/>
            <person name="Gravely B."/>
            <person name="Greenberg A.J."/>
            <person name="Griffiths-Jones S."/>
            <person name="Gross S."/>
            <person name="Guigo R."/>
            <person name="Gustafson E.A."/>
            <person name="Haerty W."/>
            <person name="Hahn M.W."/>
            <person name="Halligan D.L."/>
            <person name="Halpern A.L."/>
            <person name="Halter G.M."/>
            <person name="Han M.V."/>
            <person name="Heger A."/>
            <person name="Hillier L."/>
            <person name="Hinrichs A.S."/>
            <person name="Holmes I."/>
            <person name="Hoskins R.A."/>
            <person name="Hubisz M.J."/>
            <person name="Hultmark D."/>
            <person name="Huntley M.A."/>
            <person name="Jaffe D.B."/>
            <person name="Jagadeeshan S."/>
            <person name="Jeck W.R."/>
            <person name="Johnson J."/>
            <person name="Jones C.D."/>
            <person name="Jordan W.C."/>
            <person name="Karpen G.H."/>
            <person name="Kataoka E."/>
            <person name="Keightley P.D."/>
            <person name="Kheradpour P."/>
            <person name="Kirkness E.F."/>
            <person name="Koerich L.B."/>
            <person name="Kristiansen K."/>
            <person name="Kudrna D."/>
            <person name="Kulathinal R.J."/>
            <person name="Kumar S."/>
            <person name="Kwok R."/>
            <person name="Lander E."/>
            <person name="Langley C.H."/>
            <person name="Lapoint R."/>
            <person name="Lazzaro B.P."/>
            <person name="Lee S.J."/>
            <person name="Levesque L."/>
            <person name="Li R."/>
            <person name="Lin C.F."/>
            <person name="Lin M.F."/>
            <person name="Lindblad-Toh K."/>
            <person name="Llopart A."/>
            <person name="Long M."/>
            <person name="Low L."/>
            <person name="Lozovsky E."/>
            <person name="Lu J."/>
            <person name="Luo M."/>
            <person name="Machado C.A."/>
            <person name="Makalowski W."/>
            <person name="Marzo M."/>
            <person name="Matsuda M."/>
            <person name="Matzkin L."/>
            <person name="McAllister B."/>
            <person name="McBride C.S."/>
            <person name="McKernan B."/>
            <person name="McKernan K."/>
            <person name="Mendez-Lago M."/>
            <person name="Minx P."/>
            <person name="Mollenhauer M.U."/>
            <person name="Montooth K."/>
            <person name="Mount S.M."/>
            <person name="Mu X."/>
            <person name="Myers E."/>
            <person name="Negre B."/>
            <person name="Newfeld S."/>
            <person name="Nielsen R."/>
            <person name="Noor M.A."/>
            <person name="O'Grady P."/>
            <person name="Pachter L."/>
            <person name="Papaceit M."/>
            <person name="Parisi M.J."/>
            <person name="Parisi M."/>
            <person name="Parts L."/>
            <person name="Pedersen J.S."/>
            <person name="Pesole G."/>
            <person name="Phillippy A.M."/>
            <person name="Ponting C.P."/>
            <person name="Pop M."/>
            <person name="Porcelli D."/>
            <person name="Powell J.R."/>
            <person name="Prohaska S."/>
            <person name="Pruitt K."/>
            <person name="Puig M."/>
            <person name="Quesneville H."/>
            <person name="Ram K.R."/>
            <person name="Rand D."/>
            <person name="Rasmussen M.D."/>
            <person name="Reed L.K."/>
            <person name="Reenan R."/>
            <person name="Reily A."/>
            <person name="Remington K.A."/>
            <person name="Rieger T.T."/>
            <person name="Ritchie M.G."/>
            <person name="Robin C."/>
            <person name="Rogers Y.H."/>
            <person name="Rohde C."/>
            <person name="Rozas J."/>
            <person name="Rubenfield M.J."/>
            <person name="Ruiz A."/>
            <person name="Russo S."/>
            <person name="Salzberg S.L."/>
            <person name="Sanchez-Gracia A."/>
            <person name="Saranga D.J."/>
            <person name="Sato H."/>
            <person name="Schaeffer S.W."/>
            <person name="Schatz M.C."/>
            <person name="Schlenke T."/>
            <person name="Schwartz R."/>
            <person name="Segarra C."/>
            <person name="Singh R.S."/>
            <person name="Sirot L."/>
            <person name="Sirota M."/>
            <person name="Sisneros N.B."/>
            <person name="Smith C.D."/>
            <person name="Smith T.F."/>
            <person name="Spieth J."/>
            <person name="Stage D.E."/>
            <person name="Stark A."/>
            <person name="Stephan W."/>
            <person name="Strausberg R.L."/>
            <person name="Strempel S."/>
            <person name="Sturgill D."/>
            <person name="Sutton G."/>
            <person name="Sutton G.G."/>
            <person name="Tao W."/>
            <person name="Teichmann S."/>
            <person name="Tobari Y.N."/>
            <person name="Tomimura Y."/>
            <person name="Tsolas J.M."/>
            <person name="Valente V.L."/>
            <person name="Venter E."/>
            <person name="Venter J.C."/>
            <person name="Vicario S."/>
            <person name="Vieira F.G."/>
            <person name="Vilella A.J."/>
            <person name="Villasante A."/>
            <person name="Walenz B."/>
            <person name="Wang J."/>
            <person name="Wasserman M."/>
            <person name="Watts T."/>
            <person name="Wilson D."/>
            <person name="Wilson R.K."/>
            <person name="Wing R.A."/>
            <person name="Wolfner M.F."/>
            <person name="Wong A."/>
            <person name="Wong G.K."/>
            <person name="Wu C.I."/>
            <person name="Wu G."/>
            <person name="Yamamoto D."/>
            <person name="Yang H.P."/>
            <person name="Yang S.P."/>
            <person name="Yorke J.A."/>
            <person name="Yoshida K."/>
            <person name="Zdobnov E."/>
            <person name="Zhang P."/>
            <person name="Zhang Y."/>
            <person name="Zimin A.V."/>
            <person name="Baldwin J."/>
            <person name="Abdouelleil A."/>
            <person name="Abdulkadir J."/>
            <person name="Abebe A."/>
            <person name="Abera B."/>
            <person name="Abreu J."/>
            <person name="Acer S.C."/>
            <person name="Aftuck L."/>
            <person name="Alexander A."/>
            <person name="An P."/>
            <person name="Anderson E."/>
            <person name="Anderson S."/>
            <person name="Arachi H."/>
            <person name="Azer M."/>
            <person name="Bachantsang P."/>
            <person name="Barry A."/>
            <person name="Bayul T."/>
            <person name="Berlin A."/>
            <person name="Bessette D."/>
            <person name="Bloom T."/>
            <person name="Blye J."/>
            <person name="Boguslavskiy L."/>
            <person name="Bonnet C."/>
            <person name="Boukhgalter B."/>
            <person name="Bourzgui I."/>
            <person name="Brown A."/>
            <person name="Cahill P."/>
            <person name="Channer S."/>
            <person name="Cheshatsang Y."/>
            <person name="Chuda L."/>
            <person name="Citroen M."/>
            <person name="Collymore A."/>
            <person name="Cooke P."/>
            <person name="Costello M."/>
            <person name="D'Aco K."/>
            <person name="Daza R."/>
            <person name="De Haan G."/>
            <person name="DeGray S."/>
            <person name="DeMaso C."/>
            <person name="Dhargay N."/>
            <person name="Dooley K."/>
            <person name="Dooley E."/>
            <person name="Doricent M."/>
            <person name="Dorje P."/>
            <person name="Dorjee K."/>
            <person name="Dupes A."/>
            <person name="Elong R."/>
            <person name="Falk J."/>
            <person name="Farina A."/>
            <person name="Faro S."/>
            <person name="Ferguson D."/>
            <person name="Fisher S."/>
            <person name="Foley C.D."/>
            <person name="Franke A."/>
            <person name="Friedrich D."/>
            <person name="Gadbois L."/>
            <person name="Gearin G."/>
            <person name="Gearin C.R."/>
            <person name="Giannoukos G."/>
            <person name="Goode T."/>
            <person name="Graham J."/>
            <person name="Grandbois E."/>
            <person name="Grewal S."/>
            <person name="Gyaltsen K."/>
            <person name="Hafez N."/>
            <person name="Hagos B."/>
            <person name="Hall J."/>
            <person name="Henson C."/>
            <person name="Hollinger A."/>
            <person name="Honan T."/>
            <person name="Huard M.D."/>
            <person name="Hughes L."/>
            <person name="Hurhula B."/>
            <person name="Husby M.E."/>
            <person name="Kamat A."/>
            <person name="Kanga B."/>
            <person name="Kashin S."/>
            <person name="Khazanovich D."/>
            <person name="Kisner P."/>
            <person name="Lance K."/>
            <person name="Lara M."/>
            <person name="Lee W."/>
            <person name="Lennon N."/>
            <person name="Letendre F."/>
            <person name="LeVine R."/>
            <person name="Lipovsky A."/>
            <person name="Liu X."/>
            <person name="Liu J."/>
            <person name="Liu S."/>
            <person name="Lokyitsang T."/>
            <person name="Lokyitsang Y."/>
            <person name="Lubonja R."/>
            <person name="Lui A."/>
            <person name="MacDonald P."/>
            <person name="Magnisalis V."/>
            <person name="Maru K."/>
            <person name="Matthews C."/>
            <person name="McCusker W."/>
            <person name="McDonough S."/>
            <person name="Mehta T."/>
            <person name="Meldrim J."/>
            <person name="Meneus L."/>
            <person name="Mihai O."/>
            <person name="Mihalev A."/>
            <person name="Mihova T."/>
            <person name="Mittelman R."/>
            <person name="Mlenga V."/>
            <person name="Montmayeur A."/>
            <person name="Mulrain L."/>
            <person name="Navidi A."/>
            <person name="Naylor J."/>
            <person name="Negash T."/>
            <person name="Nguyen T."/>
            <person name="Nguyen N."/>
            <person name="Nicol R."/>
            <person name="Norbu C."/>
            <person name="Norbu N."/>
            <person name="Novod N."/>
            <person name="O'Neill B."/>
            <person name="Osman S."/>
            <person name="Markiewicz E."/>
            <person name="Oyono O.L."/>
            <person name="Patti C."/>
            <person name="Phunkhang P."/>
            <person name="Pierre F."/>
            <person name="Priest M."/>
            <person name="Raghuraman S."/>
            <person name="Rege F."/>
            <person name="Reyes R."/>
            <person name="Rise C."/>
            <person name="Rogov P."/>
            <person name="Ross K."/>
            <person name="Ryan E."/>
            <person name="Settipalli S."/>
            <person name="Shea T."/>
            <person name="Sherpa N."/>
            <person name="Shi L."/>
            <person name="Shih D."/>
            <person name="Sparrow T."/>
            <person name="Spaulding J."/>
            <person name="Stalker J."/>
            <person name="Stange-Thomann N."/>
            <person name="Stavropoulos S."/>
            <person name="Stone C."/>
            <person name="Strader C."/>
            <person name="Tesfaye S."/>
            <person name="Thomson T."/>
            <person name="Thoulutsang Y."/>
            <person name="Thoulutsang D."/>
            <person name="Topham K."/>
            <person name="Topping I."/>
            <person name="Tsamla T."/>
            <person name="Vassiliev H."/>
            <person name="Vo A."/>
            <person name="Wangchuk T."/>
            <person name="Wangdi T."/>
            <person name="Weiand M."/>
            <person name="Wilkinson J."/>
            <person name="Wilson A."/>
            <person name="Yadav S."/>
            <person name="Young G."/>
            <person name="Yu Q."/>
            <person name="Zembek L."/>
            <person name="Zhong D."/>
            <person name="Zimmer A."/>
            <person name="Zwirko Z."/>
            <person name="Jaffe D.B."/>
            <person name="Alvarez P."/>
            <person name="Brockman W."/>
            <person name="Butler J."/>
            <person name="Chin C."/>
            <person name="Gnerre S."/>
            <person name="Grabherr M."/>
            <person name="Kleber M."/>
            <person name="Mauceli E."/>
            <person name="MacCallum I."/>
        </authorList>
    </citation>
    <scope>NUCLEOTIDE SEQUENCE [LARGE SCALE GENOMIC DNA]</scope>
    <source>
        <strain evidence="8">Tucson 14030-0811.24</strain>
    </source>
</reference>
<evidence type="ECO:0000313" key="8">
    <source>
        <dbReference type="Proteomes" id="UP000007798"/>
    </source>
</evidence>
<dbReference type="GO" id="GO:0070050">
    <property type="term" value="P:neuron cellular homeostasis"/>
    <property type="evidence" value="ECO:0007669"/>
    <property type="project" value="EnsemblMetazoa"/>
</dbReference>
<keyword evidence="3" id="KW-0040">ANK repeat</keyword>
<proteinExistence type="predicted"/>
<dbReference type="InParanoid" id="A0A0Q9X2Z4"/>
<dbReference type="EMBL" id="CH964168">
    <property type="protein sequence ID" value="KRF99222.1"/>
    <property type="molecule type" value="Genomic_DNA"/>
</dbReference>
<dbReference type="PROSITE" id="PS50017">
    <property type="entry name" value="DEATH_DOMAIN"/>
    <property type="match status" value="1"/>
</dbReference>
<dbReference type="PANTHER" id="PTHR24123">
    <property type="entry name" value="ANKYRIN REPEAT-CONTAINING"/>
    <property type="match status" value="1"/>
</dbReference>
<dbReference type="InterPro" id="IPR011029">
    <property type="entry name" value="DEATH-like_dom_sf"/>
</dbReference>
<dbReference type="GO" id="GO:0031594">
    <property type="term" value="C:neuromuscular junction"/>
    <property type="evidence" value="ECO:0007669"/>
    <property type="project" value="EnsemblMetazoa"/>
</dbReference>
<sequence>MAQLRTISVNRKVYAQPVDPDLTAKLLGRGVAVSPIVTVEPRRRKFHKAITLSMPAPKAHSQGMINQYSGNTPTLRLLCSITGGPSRAQWEDVTGSTPLTFVNDCVSFTTTVSARFWLMDCRNISDATKMATELYKLVIIFLNHSKLTSAHIGISFHLYREVIHVPFIAKFVVFAKKIEPFEARLRVFCMTDDREDKTLEKHELYTEVAKSRDVEVLEGKPQYIEMAGNLVPVTKSGDQLQLQFKAFRENRLPFTVRVKDQHADIVGRTLFMKEPKVAKGEPPQQPICILNIVLPEAIIPDSVTCSAYRTSMFSLSKHQNDHYIGDIRIVDLSNLLGKDWIQLAPEIGINADEIDEIINQNTDSIARQAQSMIRLYKDKPNYDILALESALKNIGRDDIMKKCKSGRLSHSREFDDTDIMKNSESVEELVRRESKRIQQINEREEVKYSAEEKEVEESESDEEQAKRTVAERREKIVKRLSMERSIPASTQKKEITKEITEIKRKSLIEDKKAIHESEILMQLPADNVIIKGATVPEQVIKMKMGKMDSMDVSKSEFDKELTHKFRSSGRSSEEEEISTTDKVDKIVQDISTAEKNEKKDGVTSSRVTSITRQEARDMTEDFLEMEKRSQLPAVPSTETVIHEKFVEEVKEKEKTSPMASVPQETIKEVEQVISVVTEMASKKVENIISSFESGKREESHEVQEEKLASKGTTTKATEANKHSEDVKSQISQEQVKTVEHIETTTIEEKIADFEAKKVKYDFHGGEPKTQIPKLVKKQSEEPLKPTAAPRTVVEPEIEKPEKAASKIPVKSQGATEVPKIGELETRKLTQEFLQGEQLAAESKPTPAASKIPKVEPRKSSEKLIEKETKILDEVIASTATIMTAGLANELPDEKITKQPTEIAAKAEVVTEKLGDLIDTFQHIEEKVITTEKSTADAIKADEVAGKVAGVVETFHKIEERITTADTRAMTHDFLAMEQQSQLPSMPQHTKEQLIQSSQTSLTASEPESVISVTKPVPPASKIPIVETKKAPTEESMLPKASEPVPKEKDAVQPLDKLQLTADFLSMEQQTQLQSHPTKELISTKEFDTILDAKDVKADPKKTQQQQIQDDGIELAAPIGEASPFTTRKLTSDFLAKEQQSQLNPSSAPSALIKDDGLCPPISIEPRKSLTDAEFCKSVGETITKKMSEGLIEITDELKQITSDIPHSQTPPPTPSDTKVEKQTEEATPLISLETDYLADTVTTLHSTTESSLERVSAISIVEMSTSSQTAKTITTTTMTTTLTTTHTKIDLRHPESGSQETADPESTVDADIQAEGETASDSEYLEQIMSCGVVRRNIIRLESNSSTEQTEPSSAPKYIGDNVPVVKEVVQSIEDKICGSVVSAVPFVVQKRPLNDDMEESDIVELEKQILSKTDLTLQGMIKYEPPAQVITLSPIEAIERSKIDLEEIQEEVCEKICEKRKSFIVAQDLSETDKTFAEQVIDLDRQVEQVPGSILTKSIDEHKDLVSKDTLETLPKVREVVQDIERRYPTASLEAKPFSPRKRDAHDRKVDVLTIEQQILSETDLILDNLNTLRHIPEQKIVSPVLSGSQPGNSFENLEDACEKKCSKRLISNMAEVFEKQPDTETKSVADVTKSKTAKFLEYETYCTTLNPTSFNPTMNRSLRPLIPHYKLRKK</sequence>
<dbReference type="GO" id="GO:0007528">
    <property type="term" value="P:neuromuscular junction development"/>
    <property type="evidence" value="ECO:0007669"/>
    <property type="project" value="EnsemblMetazoa"/>
</dbReference>
<dbReference type="FunFam" id="2.60.40.2660:FF:000001">
    <property type="entry name" value="Ankyrin-3 isoform 2"/>
    <property type="match status" value="1"/>
</dbReference>
<protein>
    <recommendedName>
        <fullName evidence="6">Death domain-containing protein</fullName>
    </recommendedName>
</protein>
<dbReference type="GO" id="GO:0007614">
    <property type="term" value="P:short-term memory"/>
    <property type="evidence" value="ECO:0007669"/>
    <property type="project" value="EnsemblMetazoa"/>
</dbReference>
<feature type="region of interest" description="Disordered" evidence="5">
    <location>
        <begin position="692"/>
        <end position="735"/>
    </location>
</feature>
<dbReference type="SUPFAM" id="SSF47986">
    <property type="entry name" value="DEATH domain"/>
    <property type="match status" value="1"/>
</dbReference>
<feature type="region of interest" description="Disordered" evidence="5">
    <location>
        <begin position="837"/>
        <end position="859"/>
    </location>
</feature>
<dbReference type="Gene3D" id="2.60.220.30">
    <property type="match status" value="1"/>
</dbReference>
<evidence type="ECO:0000256" key="3">
    <source>
        <dbReference type="ARBA" id="ARBA00023043"/>
    </source>
</evidence>
<feature type="compositionally biased region" description="Polar residues" evidence="5">
    <location>
        <begin position="602"/>
        <end position="612"/>
    </location>
</feature>
<gene>
    <name evidence="7" type="primary">Dwil\GK24236</name>
    <name evidence="7" type="ORF">Dwil_GK24236</name>
</gene>
<dbReference type="GO" id="GO:0048675">
    <property type="term" value="P:axon extension"/>
    <property type="evidence" value="ECO:0007669"/>
    <property type="project" value="EnsemblMetazoa"/>
</dbReference>
<feature type="region of interest" description="Disordered" evidence="5">
    <location>
        <begin position="995"/>
        <end position="1015"/>
    </location>
</feature>
<feature type="compositionally biased region" description="Acidic residues" evidence="5">
    <location>
        <begin position="453"/>
        <end position="462"/>
    </location>
</feature>
<feature type="compositionally biased region" description="Basic and acidic residues" evidence="5">
    <location>
        <begin position="718"/>
        <end position="727"/>
    </location>
</feature>
<dbReference type="InterPro" id="IPR000488">
    <property type="entry name" value="Death_dom"/>
</dbReference>
<dbReference type="GO" id="GO:0043195">
    <property type="term" value="C:terminal bouton"/>
    <property type="evidence" value="ECO:0007669"/>
    <property type="project" value="EnsemblMetazoa"/>
</dbReference>
<feature type="compositionally biased region" description="Basic and acidic residues" evidence="5">
    <location>
        <begin position="579"/>
        <end position="601"/>
    </location>
</feature>
<dbReference type="CDD" id="cd08317">
    <property type="entry name" value="Death_ank"/>
    <property type="match status" value="1"/>
</dbReference>
<dbReference type="PANTHER" id="PTHR24123:SF141">
    <property type="entry name" value="ANKYRIN 2, ISOFORM U"/>
    <property type="match status" value="1"/>
</dbReference>
<comment type="subcellular location">
    <subcellularLocation>
        <location evidence="1">Membrane</location>
    </subcellularLocation>
</comment>
<accession>A0A0Q9X2Z4</accession>
<evidence type="ECO:0000256" key="1">
    <source>
        <dbReference type="ARBA" id="ARBA00004370"/>
    </source>
</evidence>
<feature type="region of interest" description="Disordered" evidence="5">
    <location>
        <begin position="444"/>
        <end position="468"/>
    </location>
</feature>
<keyword evidence="8" id="KW-1185">Reference proteome</keyword>
<feature type="compositionally biased region" description="Polar residues" evidence="5">
    <location>
        <begin position="995"/>
        <end position="1005"/>
    </location>
</feature>
<dbReference type="Pfam" id="PF17809">
    <property type="entry name" value="UPA_2"/>
    <property type="match status" value="1"/>
</dbReference>
<dbReference type="Gene3D" id="1.10.533.10">
    <property type="entry name" value="Death Domain, Fas"/>
    <property type="match status" value="1"/>
</dbReference>
<dbReference type="GO" id="GO:0000226">
    <property type="term" value="P:microtubule cytoskeleton organization"/>
    <property type="evidence" value="ECO:0007669"/>
    <property type="project" value="EnsemblMetazoa"/>
</dbReference>
<dbReference type="Proteomes" id="UP000007798">
    <property type="component" value="Unassembled WGS sequence"/>
</dbReference>
<feature type="region of interest" description="Disordered" evidence="5">
    <location>
        <begin position="776"/>
        <end position="815"/>
    </location>
</feature>
<keyword evidence="2" id="KW-0677">Repeat</keyword>
<dbReference type="InterPro" id="IPR040745">
    <property type="entry name" value="Ankyrin_UPA"/>
</dbReference>
<dbReference type="OrthoDB" id="20872at2759"/>
<dbReference type="GO" id="GO:1900074">
    <property type="term" value="P:negative regulation of neuromuscular synaptic transmission"/>
    <property type="evidence" value="ECO:0007669"/>
    <property type="project" value="EnsemblMetazoa"/>
</dbReference>
<feature type="compositionally biased region" description="Basic and acidic residues" evidence="5">
    <location>
        <begin position="693"/>
        <end position="708"/>
    </location>
</feature>
<dbReference type="STRING" id="7260.A0A0Q9X2Z4"/>
<organism evidence="7 8">
    <name type="scientific">Drosophila willistoni</name>
    <name type="common">Fruit fly</name>
    <dbReference type="NCBI Taxonomy" id="7260"/>
    <lineage>
        <taxon>Eukaryota</taxon>
        <taxon>Metazoa</taxon>
        <taxon>Ecdysozoa</taxon>
        <taxon>Arthropoda</taxon>
        <taxon>Hexapoda</taxon>
        <taxon>Insecta</taxon>
        <taxon>Pterygota</taxon>
        <taxon>Neoptera</taxon>
        <taxon>Endopterygota</taxon>
        <taxon>Diptera</taxon>
        <taxon>Brachycera</taxon>
        <taxon>Muscomorpha</taxon>
        <taxon>Ephydroidea</taxon>
        <taxon>Drosophilidae</taxon>
        <taxon>Drosophila</taxon>
        <taxon>Sophophora</taxon>
    </lineage>
</organism>
<dbReference type="GO" id="GO:0036062">
    <property type="term" value="C:presynaptic periactive zone"/>
    <property type="evidence" value="ECO:0007669"/>
    <property type="project" value="EnsemblMetazoa"/>
</dbReference>
<feature type="region of interest" description="Disordered" evidence="5">
    <location>
        <begin position="1029"/>
        <end position="1050"/>
    </location>
</feature>
<evidence type="ECO:0000313" key="7">
    <source>
        <dbReference type="EMBL" id="KRF99222.1"/>
    </source>
</evidence>
<dbReference type="Pfam" id="PF00531">
    <property type="entry name" value="Death"/>
    <property type="match status" value="1"/>
</dbReference>
<dbReference type="GO" id="GO:0007165">
    <property type="term" value="P:signal transduction"/>
    <property type="evidence" value="ECO:0007669"/>
    <property type="project" value="InterPro"/>
</dbReference>
<evidence type="ECO:0000259" key="6">
    <source>
        <dbReference type="PROSITE" id="PS50017"/>
    </source>
</evidence>
<evidence type="ECO:0000256" key="5">
    <source>
        <dbReference type="SAM" id="MobiDB-lite"/>
    </source>
</evidence>
<feature type="region of interest" description="Disordered" evidence="5">
    <location>
        <begin position="563"/>
        <end position="615"/>
    </location>
</feature>
<dbReference type="GO" id="GO:0045887">
    <property type="term" value="P:positive regulation of synaptic assembly at neuromuscular junction"/>
    <property type="evidence" value="ECO:0007669"/>
    <property type="project" value="EnsemblMetazoa"/>
</dbReference>
<dbReference type="InterPro" id="IPR051165">
    <property type="entry name" value="Multifunctional_ANK_Repeat"/>
</dbReference>